<dbReference type="EMBL" id="MU971653">
    <property type="protein sequence ID" value="KAK9233718.1"/>
    <property type="molecule type" value="Genomic_DNA"/>
</dbReference>
<name>A0ACC3SPX9_LIPKO</name>
<reference evidence="2" key="1">
    <citation type="journal article" date="2024" name="Front. Bioeng. Biotechnol.">
        <title>Genome-scale model development and genomic sequencing of the oleaginous clade Lipomyces.</title>
        <authorList>
            <person name="Czajka J.J."/>
            <person name="Han Y."/>
            <person name="Kim J."/>
            <person name="Mondo S.J."/>
            <person name="Hofstad B.A."/>
            <person name="Robles A."/>
            <person name="Haridas S."/>
            <person name="Riley R."/>
            <person name="LaButti K."/>
            <person name="Pangilinan J."/>
            <person name="Andreopoulos W."/>
            <person name="Lipzen A."/>
            <person name="Yan J."/>
            <person name="Wang M."/>
            <person name="Ng V."/>
            <person name="Grigoriev I.V."/>
            <person name="Spatafora J.W."/>
            <person name="Magnuson J.K."/>
            <person name="Baker S.E."/>
            <person name="Pomraning K.R."/>
        </authorList>
    </citation>
    <scope>NUCLEOTIDE SEQUENCE [LARGE SCALE GENOMIC DNA]</scope>
    <source>
        <strain evidence="2">CBS 7786</strain>
    </source>
</reference>
<gene>
    <name evidence="1" type="ORF">V1525DRAFT_415617</name>
</gene>
<organism evidence="1 2">
    <name type="scientific">Lipomyces kononenkoae</name>
    <name type="common">Yeast</name>
    <dbReference type="NCBI Taxonomy" id="34357"/>
    <lineage>
        <taxon>Eukaryota</taxon>
        <taxon>Fungi</taxon>
        <taxon>Dikarya</taxon>
        <taxon>Ascomycota</taxon>
        <taxon>Saccharomycotina</taxon>
        <taxon>Lipomycetes</taxon>
        <taxon>Lipomycetales</taxon>
        <taxon>Lipomycetaceae</taxon>
        <taxon>Lipomyces</taxon>
    </lineage>
</organism>
<accession>A0ACC3SPX9</accession>
<dbReference type="Proteomes" id="UP001433508">
    <property type="component" value="Unassembled WGS sequence"/>
</dbReference>
<proteinExistence type="predicted"/>
<sequence>MAQTTTTTETTVAHLALQPTKYRTSHVPNHDFVPPKDFKFTANMVEVPLNPLGSTEIPRATFGNYGKENYKYHEYLPYHTLTSEAPLTPYDHVDVAARADPDKKALFSVMGERKDMTPNIGTEVRGVQLSLLTDQQKDELALYVAERGLVVFRDQDFVETGPQWLRDYGSYFGRLHVHQWAVHPKDCPELTVVFRDNDTGNFFDNALKGSLNTVKWHSDMSFERNPPGTTFLSSLDGPECGGDTLYMNCMTAYDRLSPTMQRICENLQAVHSVARQARTASKTNINRREPIDTVHPVVRKHPVTGRKALWVNAEFTTEIVGLRKEESDALLTMLFDHMHKGLDFQTRVRWENGTVVVYDNRMVQHSVTMDYPIGDGTRRHLVRVTPQGEVPSI</sequence>
<keyword evidence="2" id="KW-1185">Reference proteome</keyword>
<evidence type="ECO:0000313" key="2">
    <source>
        <dbReference type="Proteomes" id="UP001433508"/>
    </source>
</evidence>
<evidence type="ECO:0000313" key="1">
    <source>
        <dbReference type="EMBL" id="KAK9233718.1"/>
    </source>
</evidence>
<protein>
    <submittedName>
        <fullName evidence="1">Uncharacterized protein</fullName>
    </submittedName>
</protein>
<comment type="caution">
    <text evidence="1">The sequence shown here is derived from an EMBL/GenBank/DDBJ whole genome shotgun (WGS) entry which is preliminary data.</text>
</comment>